<evidence type="ECO:0000313" key="2">
    <source>
        <dbReference type="Proteomes" id="UP000302139"/>
    </source>
</evidence>
<accession>A0A4D4MCA4</accession>
<organism evidence="1 2">
    <name type="scientific">Streptomyces avermitilis</name>
    <dbReference type="NCBI Taxonomy" id="33903"/>
    <lineage>
        <taxon>Bacteria</taxon>
        <taxon>Bacillati</taxon>
        <taxon>Actinomycetota</taxon>
        <taxon>Actinomycetes</taxon>
        <taxon>Kitasatosporales</taxon>
        <taxon>Streptomycetaceae</taxon>
        <taxon>Streptomyces</taxon>
    </lineage>
</organism>
<dbReference type="AlphaFoldDB" id="A0A4D4MCA4"/>
<evidence type="ECO:0000313" key="1">
    <source>
        <dbReference type="EMBL" id="GDY69464.1"/>
    </source>
</evidence>
<reference evidence="1 2" key="1">
    <citation type="submission" date="2019-04" db="EMBL/GenBank/DDBJ databases">
        <title>Draft genome sequences of Streptomyces avermitilis NBRC 14893.</title>
        <authorList>
            <person name="Komaki H."/>
            <person name="Tamura T."/>
            <person name="Hosoyama A."/>
        </authorList>
    </citation>
    <scope>NUCLEOTIDE SEQUENCE [LARGE SCALE GENOMIC DNA]</scope>
    <source>
        <strain evidence="1 2">NBRC 14893</strain>
    </source>
</reference>
<dbReference type="EMBL" id="BJHX01000002">
    <property type="protein sequence ID" value="GDY69464.1"/>
    <property type="molecule type" value="Genomic_DNA"/>
</dbReference>
<proteinExistence type="predicted"/>
<gene>
    <name evidence="1" type="ORF">SAV14893_088570</name>
</gene>
<dbReference type="Proteomes" id="UP000302139">
    <property type="component" value="Unassembled WGS sequence"/>
</dbReference>
<comment type="caution">
    <text evidence="1">The sequence shown here is derived from an EMBL/GenBank/DDBJ whole genome shotgun (WGS) entry which is preliminary data.</text>
</comment>
<name>A0A4D4MCA4_STRAX</name>
<protein>
    <submittedName>
        <fullName evidence="1">Uncharacterized protein</fullName>
    </submittedName>
</protein>
<sequence>MLFRRRLPVIFRWYGPVVPRLVEVPGDVRFWTTSAVSAFGSQVTGLALQILTAVALSASIGRLPLVLGPALPTNSIPRQLT</sequence>